<dbReference type="InterPro" id="IPR002125">
    <property type="entry name" value="CMP_dCMP_dom"/>
</dbReference>
<dbReference type="GeneID" id="19967597"/>
<dbReference type="CDD" id="cd01285">
    <property type="entry name" value="nucleoside_deaminase"/>
    <property type="match status" value="1"/>
</dbReference>
<dbReference type="HOGENOM" id="CLU_025810_0_0_1"/>
<dbReference type="Gene3D" id="3.40.140.10">
    <property type="entry name" value="Cytidine Deaminase, domain 2"/>
    <property type="match status" value="1"/>
</dbReference>
<gene>
    <name evidence="2" type="ORF">HMPREF1541_00258</name>
</gene>
<dbReference type="PANTHER" id="PTHR11079:SF203">
    <property type="entry name" value="CMP_DCMP-TYPE DEAMINASE DOMAIN-CONTAINING PROTEIN"/>
    <property type="match status" value="1"/>
</dbReference>
<protein>
    <recommendedName>
        <fullName evidence="1">CMP/dCMP-type deaminase domain-containing protein</fullName>
    </recommendedName>
</protein>
<dbReference type="InterPro" id="IPR016193">
    <property type="entry name" value="Cytidine_deaminase-like"/>
</dbReference>
<dbReference type="Proteomes" id="UP000030752">
    <property type="component" value="Unassembled WGS sequence"/>
</dbReference>
<dbReference type="SUPFAM" id="SSF53927">
    <property type="entry name" value="Cytidine deaminase-like"/>
    <property type="match status" value="1"/>
</dbReference>
<dbReference type="AlphaFoldDB" id="W2SDU0"/>
<evidence type="ECO:0000313" key="2">
    <source>
        <dbReference type="EMBL" id="ETN46074.1"/>
    </source>
</evidence>
<dbReference type="InParanoid" id="W2SDU0"/>
<dbReference type="eggNOG" id="ENOG502S2HJ">
    <property type="taxonomic scope" value="Eukaryota"/>
</dbReference>
<dbReference type="GO" id="GO:0052717">
    <property type="term" value="F:tRNA-specific adenosine-34 deaminase activity"/>
    <property type="evidence" value="ECO:0007669"/>
    <property type="project" value="TreeGrafter"/>
</dbReference>
<dbReference type="EMBL" id="KB822711">
    <property type="protein sequence ID" value="ETN46074.1"/>
    <property type="molecule type" value="Genomic_DNA"/>
</dbReference>
<keyword evidence="3" id="KW-1185">Reference proteome</keyword>
<evidence type="ECO:0000259" key="1">
    <source>
        <dbReference type="PROSITE" id="PS51747"/>
    </source>
</evidence>
<dbReference type="Pfam" id="PF00383">
    <property type="entry name" value="dCMP_cyt_deam_1"/>
    <property type="match status" value="1"/>
</dbReference>
<accession>W2SDU0</accession>
<dbReference type="PANTHER" id="PTHR11079">
    <property type="entry name" value="CYTOSINE DEAMINASE FAMILY MEMBER"/>
    <property type="match status" value="1"/>
</dbReference>
<dbReference type="OrthoDB" id="408702at2759"/>
<dbReference type="VEuPathDB" id="FungiDB:HMPREF1541_00258"/>
<feature type="domain" description="CMP/dCMP-type deaminase" evidence="1">
    <location>
        <begin position="1"/>
        <end position="140"/>
    </location>
</feature>
<proteinExistence type="predicted"/>
<dbReference type="PROSITE" id="PS51747">
    <property type="entry name" value="CYT_DCMP_DEAMINASES_2"/>
    <property type="match status" value="1"/>
</dbReference>
<dbReference type="GO" id="GO:0002100">
    <property type="term" value="P:tRNA wobble adenosine to inosine editing"/>
    <property type="evidence" value="ECO:0007669"/>
    <property type="project" value="TreeGrafter"/>
</dbReference>
<reference evidence="2 3" key="1">
    <citation type="submission" date="2013-03" db="EMBL/GenBank/DDBJ databases">
        <title>The Genome Sequence of Phialophora europaea CBS 101466.</title>
        <authorList>
            <consortium name="The Broad Institute Genomics Platform"/>
            <person name="Cuomo C."/>
            <person name="de Hoog S."/>
            <person name="Gorbushina A."/>
            <person name="Walker B."/>
            <person name="Young S.K."/>
            <person name="Zeng Q."/>
            <person name="Gargeya S."/>
            <person name="Fitzgerald M."/>
            <person name="Haas B."/>
            <person name="Abouelleil A."/>
            <person name="Allen A.W."/>
            <person name="Alvarado L."/>
            <person name="Arachchi H.M."/>
            <person name="Berlin A.M."/>
            <person name="Chapman S.B."/>
            <person name="Gainer-Dewar J."/>
            <person name="Goldberg J."/>
            <person name="Griggs A."/>
            <person name="Gujja S."/>
            <person name="Hansen M."/>
            <person name="Howarth C."/>
            <person name="Imamovic A."/>
            <person name="Ireland A."/>
            <person name="Larimer J."/>
            <person name="McCowan C."/>
            <person name="Murphy C."/>
            <person name="Pearson M."/>
            <person name="Poon T.W."/>
            <person name="Priest M."/>
            <person name="Roberts A."/>
            <person name="Saif S."/>
            <person name="Shea T."/>
            <person name="Sisk P."/>
            <person name="Sykes S."/>
            <person name="Wortman J."/>
            <person name="Nusbaum C."/>
            <person name="Birren B."/>
        </authorList>
    </citation>
    <scope>NUCLEOTIDE SEQUENCE [LARGE SCALE GENOMIC DNA]</scope>
    <source>
        <strain evidence="2 3">CBS 101466</strain>
    </source>
</reference>
<sequence>MARAKAALGELAGTPCPFAAFGAAVVNHTAGPADDDGGELVCLGVNSVRRDGNPTLHGEVAAINNCTSILTSPDGPYKYNGQQALDALTQLSLYTTAEACPMCASAIAQANFAEYIFATSIPDLISWGWPQISIRSLEVFERSAGVQRRQVTRIVQGVLREETDPLFQWQFQARGECPRGCAREGKGVCGAVKEDGEHDEL</sequence>
<name>W2SDU0_CYPE1</name>
<evidence type="ECO:0000313" key="3">
    <source>
        <dbReference type="Proteomes" id="UP000030752"/>
    </source>
</evidence>
<dbReference type="RefSeq" id="XP_008710786.1">
    <property type="nucleotide sequence ID" value="XM_008712564.1"/>
</dbReference>
<dbReference type="STRING" id="1220924.W2SDU0"/>
<organism evidence="2 3">
    <name type="scientific">Cyphellophora europaea (strain CBS 101466)</name>
    <name type="common">Phialophora europaea</name>
    <dbReference type="NCBI Taxonomy" id="1220924"/>
    <lineage>
        <taxon>Eukaryota</taxon>
        <taxon>Fungi</taxon>
        <taxon>Dikarya</taxon>
        <taxon>Ascomycota</taxon>
        <taxon>Pezizomycotina</taxon>
        <taxon>Eurotiomycetes</taxon>
        <taxon>Chaetothyriomycetidae</taxon>
        <taxon>Chaetothyriales</taxon>
        <taxon>Cyphellophoraceae</taxon>
        <taxon>Cyphellophora</taxon>
    </lineage>
</organism>